<dbReference type="EMBL" id="PDCK01000043">
    <property type="protein sequence ID" value="PRQ29513.1"/>
    <property type="molecule type" value="Genomic_DNA"/>
</dbReference>
<evidence type="ECO:0000313" key="2">
    <source>
        <dbReference type="Proteomes" id="UP000238479"/>
    </source>
</evidence>
<dbReference type="AlphaFoldDB" id="A0A2P6Q5R5"/>
<accession>A0A2P6Q5R5</accession>
<keyword evidence="2" id="KW-1185">Reference proteome</keyword>
<reference evidence="1 2" key="1">
    <citation type="journal article" date="2018" name="Nat. Genet.">
        <title>The Rosa genome provides new insights in the design of modern roses.</title>
        <authorList>
            <person name="Bendahmane M."/>
        </authorList>
    </citation>
    <scope>NUCLEOTIDE SEQUENCE [LARGE SCALE GENOMIC DNA]</scope>
    <source>
        <strain evidence="2">cv. Old Blush</strain>
    </source>
</reference>
<gene>
    <name evidence="1" type="ORF">RchiOBHm_Chr5g0014681</name>
</gene>
<proteinExistence type="predicted"/>
<organism evidence="1 2">
    <name type="scientific">Rosa chinensis</name>
    <name type="common">China rose</name>
    <dbReference type="NCBI Taxonomy" id="74649"/>
    <lineage>
        <taxon>Eukaryota</taxon>
        <taxon>Viridiplantae</taxon>
        <taxon>Streptophyta</taxon>
        <taxon>Embryophyta</taxon>
        <taxon>Tracheophyta</taxon>
        <taxon>Spermatophyta</taxon>
        <taxon>Magnoliopsida</taxon>
        <taxon>eudicotyledons</taxon>
        <taxon>Gunneridae</taxon>
        <taxon>Pentapetalae</taxon>
        <taxon>rosids</taxon>
        <taxon>fabids</taxon>
        <taxon>Rosales</taxon>
        <taxon>Rosaceae</taxon>
        <taxon>Rosoideae</taxon>
        <taxon>Rosoideae incertae sedis</taxon>
        <taxon>Rosa</taxon>
    </lineage>
</organism>
<comment type="caution">
    <text evidence="1">The sequence shown here is derived from an EMBL/GenBank/DDBJ whole genome shotgun (WGS) entry which is preliminary data.</text>
</comment>
<name>A0A2P6Q5R5_ROSCH</name>
<dbReference type="Gramene" id="PRQ29513">
    <property type="protein sequence ID" value="PRQ29513"/>
    <property type="gene ID" value="RchiOBHm_Chr5g0014681"/>
</dbReference>
<evidence type="ECO:0000313" key="1">
    <source>
        <dbReference type="EMBL" id="PRQ29513.1"/>
    </source>
</evidence>
<protein>
    <submittedName>
        <fullName evidence="1">Uncharacterized protein</fullName>
    </submittedName>
</protein>
<dbReference type="Proteomes" id="UP000238479">
    <property type="component" value="Chromosome 5"/>
</dbReference>
<sequence length="74" mass="8423">MSSSRRCYVGEGADPIEVMPSIVQGRPTAIVRFTIELSEKPNLWRNLSGQKEIVTPVNIGRQGRRRRRYPIVKA</sequence>